<reference evidence="1 2" key="1">
    <citation type="journal article" date="2023" name="Life. Sci Alliance">
        <title>Evolutionary insights into 3D genome organization and epigenetic landscape of Vigna mungo.</title>
        <authorList>
            <person name="Junaid A."/>
            <person name="Singh B."/>
            <person name="Bhatia S."/>
        </authorList>
    </citation>
    <scope>NUCLEOTIDE SEQUENCE [LARGE SCALE GENOMIC DNA]</scope>
    <source>
        <strain evidence="1">Urdbean</strain>
    </source>
</reference>
<dbReference type="EMBL" id="CP144699">
    <property type="protein sequence ID" value="WVZ20680.1"/>
    <property type="molecule type" value="Genomic_DNA"/>
</dbReference>
<evidence type="ECO:0000313" key="1">
    <source>
        <dbReference type="EMBL" id="WVZ20680.1"/>
    </source>
</evidence>
<keyword evidence="2" id="KW-1185">Reference proteome</keyword>
<dbReference type="AlphaFoldDB" id="A0AAQ3P4D3"/>
<dbReference type="Proteomes" id="UP001374535">
    <property type="component" value="Chromosome 2"/>
</dbReference>
<proteinExistence type="predicted"/>
<name>A0AAQ3P4D3_VIGMU</name>
<protein>
    <submittedName>
        <fullName evidence="1">Uncharacterized protein</fullName>
    </submittedName>
</protein>
<gene>
    <name evidence="1" type="ORF">V8G54_008002</name>
</gene>
<sequence>MYGGVRGVVCGHEVTDSVVLEHFHGFFGVNGFELLGTVGAGIDEDAICAARMVFEEAGAIVDMAADYDPSRISVVVCSDLGDGICFGGCVHEWGGNTLLEGWVGLR</sequence>
<organism evidence="1 2">
    <name type="scientific">Vigna mungo</name>
    <name type="common">Black gram</name>
    <name type="synonym">Phaseolus mungo</name>
    <dbReference type="NCBI Taxonomy" id="3915"/>
    <lineage>
        <taxon>Eukaryota</taxon>
        <taxon>Viridiplantae</taxon>
        <taxon>Streptophyta</taxon>
        <taxon>Embryophyta</taxon>
        <taxon>Tracheophyta</taxon>
        <taxon>Spermatophyta</taxon>
        <taxon>Magnoliopsida</taxon>
        <taxon>eudicotyledons</taxon>
        <taxon>Gunneridae</taxon>
        <taxon>Pentapetalae</taxon>
        <taxon>rosids</taxon>
        <taxon>fabids</taxon>
        <taxon>Fabales</taxon>
        <taxon>Fabaceae</taxon>
        <taxon>Papilionoideae</taxon>
        <taxon>50 kb inversion clade</taxon>
        <taxon>NPAAA clade</taxon>
        <taxon>indigoferoid/millettioid clade</taxon>
        <taxon>Phaseoleae</taxon>
        <taxon>Vigna</taxon>
    </lineage>
</organism>
<evidence type="ECO:0000313" key="2">
    <source>
        <dbReference type="Proteomes" id="UP001374535"/>
    </source>
</evidence>
<accession>A0AAQ3P4D3</accession>